<dbReference type="EnsemblPlants" id="AES93763">
    <property type="protein sequence ID" value="AES93763"/>
    <property type="gene ID" value="MTR_5g007220"/>
</dbReference>
<dbReference type="Proteomes" id="UP000002051">
    <property type="component" value="Chromosome 5"/>
</dbReference>
<gene>
    <name evidence="2" type="ordered locus">MTR_5g007220</name>
</gene>
<accession>G7K544</accession>
<reference evidence="2 4" key="2">
    <citation type="journal article" date="2014" name="BMC Genomics">
        <title>An improved genome release (version Mt4.0) for the model legume Medicago truncatula.</title>
        <authorList>
            <person name="Tang H."/>
            <person name="Krishnakumar V."/>
            <person name="Bidwell S."/>
            <person name="Rosen B."/>
            <person name="Chan A."/>
            <person name="Zhou S."/>
            <person name="Gentzbittel L."/>
            <person name="Childs K.L."/>
            <person name="Yandell M."/>
            <person name="Gundlach H."/>
            <person name="Mayer K.F."/>
            <person name="Schwartz D.C."/>
            <person name="Town C.D."/>
        </authorList>
    </citation>
    <scope>GENOME REANNOTATION</scope>
    <source>
        <strain evidence="3 4">cv. Jemalong A17</strain>
    </source>
</reference>
<evidence type="ECO:0000256" key="1">
    <source>
        <dbReference type="SAM" id="SignalP"/>
    </source>
</evidence>
<keyword evidence="1" id="KW-0732">Signal</keyword>
<feature type="chain" id="PRO_5014573350" description="Transmembrane protein" evidence="1">
    <location>
        <begin position="27"/>
        <end position="81"/>
    </location>
</feature>
<evidence type="ECO:0000313" key="4">
    <source>
        <dbReference type="Proteomes" id="UP000002051"/>
    </source>
</evidence>
<evidence type="ECO:0008006" key="5">
    <source>
        <dbReference type="Google" id="ProtNLM"/>
    </source>
</evidence>
<feature type="signal peptide" evidence="1">
    <location>
        <begin position="1"/>
        <end position="26"/>
    </location>
</feature>
<evidence type="ECO:0000313" key="2">
    <source>
        <dbReference type="EMBL" id="AES93763.1"/>
    </source>
</evidence>
<keyword evidence="4" id="KW-1185">Reference proteome</keyword>
<evidence type="ECO:0000313" key="3">
    <source>
        <dbReference type="EnsemblPlants" id="AES93763"/>
    </source>
</evidence>
<dbReference type="AlphaFoldDB" id="G7K544"/>
<name>G7K544_MEDTR</name>
<dbReference type="EMBL" id="CM001221">
    <property type="protein sequence ID" value="AES93763.1"/>
    <property type="molecule type" value="Genomic_DNA"/>
</dbReference>
<reference evidence="3" key="3">
    <citation type="submission" date="2015-04" db="UniProtKB">
        <authorList>
            <consortium name="EnsemblPlants"/>
        </authorList>
    </citation>
    <scope>IDENTIFICATION</scope>
    <source>
        <strain evidence="3">cv. Jemalong A17</strain>
    </source>
</reference>
<organism evidence="2 4">
    <name type="scientific">Medicago truncatula</name>
    <name type="common">Barrel medic</name>
    <name type="synonym">Medicago tribuloides</name>
    <dbReference type="NCBI Taxonomy" id="3880"/>
    <lineage>
        <taxon>Eukaryota</taxon>
        <taxon>Viridiplantae</taxon>
        <taxon>Streptophyta</taxon>
        <taxon>Embryophyta</taxon>
        <taxon>Tracheophyta</taxon>
        <taxon>Spermatophyta</taxon>
        <taxon>Magnoliopsida</taxon>
        <taxon>eudicotyledons</taxon>
        <taxon>Gunneridae</taxon>
        <taxon>Pentapetalae</taxon>
        <taxon>rosids</taxon>
        <taxon>fabids</taxon>
        <taxon>Fabales</taxon>
        <taxon>Fabaceae</taxon>
        <taxon>Papilionoideae</taxon>
        <taxon>50 kb inversion clade</taxon>
        <taxon>NPAAA clade</taxon>
        <taxon>Hologalegina</taxon>
        <taxon>IRL clade</taxon>
        <taxon>Trifolieae</taxon>
        <taxon>Medicago</taxon>
    </lineage>
</organism>
<dbReference type="PaxDb" id="3880-AES93763"/>
<dbReference type="HOGENOM" id="CLU_2577474_0_0_1"/>
<reference evidence="2 4" key="1">
    <citation type="journal article" date="2011" name="Nature">
        <title>The Medicago genome provides insight into the evolution of rhizobial symbioses.</title>
        <authorList>
            <person name="Young N.D."/>
            <person name="Debelle F."/>
            <person name="Oldroyd G.E."/>
            <person name="Geurts R."/>
            <person name="Cannon S.B."/>
            <person name="Udvardi M.K."/>
            <person name="Benedito V.A."/>
            <person name="Mayer K.F."/>
            <person name="Gouzy J."/>
            <person name="Schoof H."/>
            <person name="Van de Peer Y."/>
            <person name="Proost S."/>
            <person name="Cook D.R."/>
            <person name="Meyers B.C."/>
            <person name="Spannagl M."/>
            <person name="Cheung F."/>
            <person name="De Mita S."/>
            <person name="Krishnakumar V."/>
            <person name="Gundlach H."/>
            <person name="Zhou S."/>
            <person name="Mudge J."/>
            <person name="Bharti A.K."/>
            <person name="Murray J.D."/>
            <person name="Naoumkina M.A."/>
            <person name="Rosen B."/>
            <person name="Silverstein K.A."/>
            <person name="Tang H."/>
            <person name="Rombauts S."/>
            <person name="Zhao P.X."/>
            <person name="Zhou P."/>
            <person name="Barbe V."/>
            <person name="Bardou P."/>
            <person name="Bechner M."/>
            <person name="Bellec A."/>
            <person name="Berger A."/>
            <person name="Berges H."/>
            <person name="Bidwell S."/>
            <person name="Bisseling T."/>
            <person name="Choisne N."/>
            <person name="Couloux A."/>
            <person name="Denny R."/>
            <person name="Deshpande S."/>
            <person name="Dai X."/>
            <person name="Doyle J.J."/>
            <person name="Dudez A.M."/>
            <person name="Farmer A.D."/>
            <person name="Fouteau S."/>
            <person name="Franken C."/>
            <person name="Gibelin C."/>
            <person name="Gish J."/>
            <person name="Goldstein S."/>
            <person name="Gonzalez A.J."/>
            <person name="Green P.J."/>
            <person name="Hallab A."/>
            <person name="Hartog M."/>
            <person name="Hua A."/>
            <person name="Humphray S.J."/>
            <person name="Jeong D.H."/>
            <person name="Jing Y."/>
            <person name="Jocker A."/>
            <person name="Kenton S.M."/>
            <person name="Kim D.J."/>
            <person name="Klee K."/>
            <person name="Lai H."/>
            <person name="Lang C."/>
            <person name="Lin S."/>
            <person name="Macmil S.L."/>
            <person name="Magdelenat G."/>
            <person name="Matthews L."/>
            <person name="McCorrison J."/>
            <person name="Monaghan E.L."/>
            <person name="Mun J.H."/>
            <person name="Najar F.Z."/>
            <person name="Nicholson C."/>
            <person name="Noirot C."/>
            <person name="O'Bleness M."/>
            <person name="Paule C.R."/>
            <person name="Poulain J."/>
            <person name="Prion F."/>
            <person name="Qin B."/>
            <person name="Qu C."/>
            <person name="Retzel E.F."/>
            <person name="Riddle C."/>
            <person name="Sallet E."/>
            <person name="Samain S."/>
            <person name="Samson N."/>
            <person name="Sanders I."/>
            <person name="Saurat O."/>
            <person name="Scarpelli C."/>
            <person name="Schiex T."/>
            <person name="Segurens B."/>
            <person name="Severin A.J."/>
            <person name="Sherrier D.J."/>
            <person name="Shi R."/>
            <person name="Sims S."/>
            <person name="Singer S.R."/>
            <person name="Sinharoy S."/>
            <person name="Sterck L."/>
            <person name="Viollet A."/>
            <person name="Wang B.B."/>
            <person name="Wang K."/>
            <person name="Wang M."/>
            <person name="Wang X."/>
            <person name="Warfsmann J."/>
            <person name="Weissenbach J."/>
            <person name="White D.D."/>
            <person name="White J.D."/>
            <person name="Wiley G.B."/>
            <person name="Wincker P."/>
            <person name="Xing Y."/>
            <person name="Yang L."/>
            <person name="Yao Z."/>
            <person name="Ying F."/>
            <person name="Zhai J."/>
            <person name="Zhou L."/>
            <person name="Zuber A."/>
            <person name="Denarie J."/>
            <person name="Dixon R.A."/>
            <person name="May G.D."/>
            <person name="Schwartz D.C."/>
            <person name="Rogers J."/>
            <person name="Quetier F."/>
            <person name="Town C.D."/>
            <person name="Roe B.A."/>
        </authorList>
    </citation>
    <scope>NUCLEOTIDE SEQUENCE [LARGE SCALE GENOMIC DNA]</scope>
    <source>
        <strain evidence="2">A17</strain>
        <strain evidence="3 4">cv. Jemalong A17</strain>
    </source>
</reference>
<protein>
    <recommendedName>
        <fullName evidence="5">Transmembrane protein</fullName>
    </recommendedName>
</protein>
<sequence length="81" mass="9289">MLKSRYGLHFLVLHGLLPMILTPVEGDPPKPLNMEVLLEQENVSETLETLHLCRRVRLMVLEGMKIVTIYDDLYGTQNKIA</sequence>
<proteinExistence type="predicted"/>